<comment type="caution">
    <text evidence="1">The sequence shown here is derived from an EMBL/GenBank/DDBJ whole genome shotgun (WGS) entry which is preliminary data.</text>
</comment>
<evidence type="ECO:0008006" key="3">
    <source>
        <dbReference type="Google" id="ProtNLM"/>
    </source>
</evidence>
<organism evidence="1 2">
    <name type="scientific">Streptococcus mitis</name>
    <dbReference type="NCBI Taxonomy" id="28037"/>
    <lineage>
        <taxon>Bacteria</taxon>
        <taxon>Bacillati</taxon>
        <taxon>Bacillota</taxon>
        <taxon>Bacilli</taxon>
        <taxon>Lactobacillales</taxon>
        <taxon>Streptococcaceae</taxon>
        <taxon>Streptococcus</taxon>
        <taxon>Streptococcus mitis group</taxon>
    </lineage>
</organism>
<reference evidence="1 2" key="1">
    <citation type="journal article" date="2016" name="Eur. J. Clin. Microbiol. Infect. Dis.">
        <title>Whole genome sequencing as a tool for phylogenetic analysis of clinical strains of Mitis group streptococci.</title>
        <authorList>
            <person name="Rasmussen L.H."/>
            <person name="Dargis R."/>
            <person name="Hojholt K."/>
            <person name="Christensen J.J."/>
            <person name="Skovgaard O."/>
            <person name="Justesen U.S."/>
            <person name="Rosenvinge F.S."/>
            <person name="Moser C."/>
            <person name="Lukjancenko O."/>
            <person name="Rasmussen S."/>
            <person name="Nielsen X.C."/>
        </authorList>
    </citation>
    <scope>NUCLEOTIDE SEQUENCE [LARGE SCALE GENOMIC DNA]</scope>
    <source>
        <strain evidence="1 2">RH_50738_11</strain>
    </source>
</reference>
<accession>A0AAX0NAE4</accession>
<protein>
    <recommendedName>
        <fullName evidence="3">Secreted protein</fullName>
    </recommendedName>
</protein>
<dbReference type="AlphaFoldDB" id="A0AAX0NAE4"/>
<dbReference type="EMBL" id="NCVE01000024">
    <property type="protein sequence ID" value="ORO90352.1"/>
    <property type="molecule type" value="Genomic_DNA"/>
</dbReference>
<evidence type="ECO:0000313" key="2">
    <source>
        <dbReference type="Proteomes" id="UP000193441"/>
    </source>
</evidence>
<sequence>MVLGVFCVFSAFALGSSPFSIPFGKELREIFISLISLSFCEQLRQVIPLLICLSFCKQQNQKNRLLNFSHSLNTQTIEH</sequence>
<evidence type="ECO:0000313" key="1">
    <source>
        <dbReference type="EMBL" id="ORO90352.1"/>
    </source>
</evidence>
<gene>
    <name evidence="1" type="ORF">B7701_03775</name>
</gene>
<dbReference type="Proteomes" id="UP000193441">
    <property type="component" value="Unassembled WGS sequence"/>
</dbReference>
<proteinExistence type="predicted"/>
<name>A0AAX0NAE4_STRMT</name>